<dbReference type="InterPro" id="IPR029069">
    <property type="entry name" value="HotDog_dom_sf"/>
</dbReference>
<dbReference type="InterPro" id="IPR006683">
    <property type="entry name" value="Thioestr_dom"/>
</dbReference>
<evidence type="ECO:0000256" key="2">
    <source>
        <dbReference type="ARBA" id="ARBA00022801"/>
    </source>
</evidence>
<dbReference type="InterPro" id="IPR050563">
    <property type="entry name" value="4-hydroxybenzoyl-CoA_TE"/>
</dbReference>
<dbReference type="Gene3D" id="3.10.129.10">
    <property type="entry name" value="Hotdog Thioesterase"/>
    <property type="match status" value="1"/>
</dbReference>
<protein>
    <submittedName>
        <fullName evidence="4">Acyl-CoA thioesterase</fullName>
    </submittedName>
</protein>
<dbReference type="RefSeq" id="WP_169343383.1">
    <property type="nucleotide sequence ID" value="NZ_JABBJJ010000012.1"/>
</dbReference>
<comment type="caution">
    <text evidence="4">The sequence shown here is derived from an EMBL/GenBank/DDBJ whole genome shotgun (WGS) entry which is preliminary data.</text>
</comment>
<evidence type="ECO:0000259" key="3">
    <source>
        <dbReference type="Pfam" id="PF03061"/>
    </source>
</evidence>
<evidence type="ECO:0000256" key="1">
    <source>
        <dbReference type="ARBA" id="ARBA00005953"/>
    </source>
</evidence>
<reference evidence="4 5" key="1">
    <citation type="submission" date="2020-04" db="EMBL/GenBank/DDBJ databases">
        <title>Draft genome of Pyxidicoccus fallax type strain.</title>
        <authorList>
            <person name="Whitworth D.E."/>
        </authorList>
    </citation>
    <scope>NUCLEOTIDE SEQUENCE [LARGE SCALE GENOMIC DNA]</scope>
    <source>
        <strain evidence="4 5">DSM 14698</strain>
    </source>
</reference>
<evidence type="ECO:0000313" key="5">
    <source>
        <dbReference type="Proteomes" id="UP000518300"/>
    </source>
</evidence>
<dbReference type="InterPro" id="IPR006684">
    <property type="entry name" value="YbgC/YbaW"/>
</dbReference>
<keyword evidence="2" id="KW-0378">Hydrolase</keyword>
<dbReference type="PIRSF" id="PIRSF003230">
    <property type="entry name" value="YbgC"/>
    <property type="match status" value="1"/>
</dbReference>
<evidence type="ECO:0000313" key="4">
    <source>
        <dbReference type="EMBL" id="NMO14090.1"/>
    </source>
</evidence>
<sequence length="142" mass="16153">MVEARLRVIYGDTDQMGVVYYANYFRYFEFARSEFFRAHGGSYADMERSGLQLPVAEASCQYKSPARYDDLLVIRVQVGELRRASIVFTYELFREGEPRTLLCTGRTLHACIKRDGKPTRLPDAIIQLMKPSEPTPGSSSSP</sequence>
<dbReference type="PANTHER" id="PTHR31793">
    <property type="entry name" value="4-HYDROXYBENZOYL-COA THIOESTERASE FAMILY MEMBER"/>
    <property type="match status" value="1"/>
</dbReference>
<dbReference type="GO" id="GO:0047617">
    <property type="term" value="F:fatty acyl-CoA hydrolase activity"/>
    <property type="evidence" value="ECO:0007669"/>
    <property type="project" value="TreeGrafter"/>
</dbReference>
<dbReference type="EMBL" id="JABBJJ010000012">
    <property type="protein sequence ID" value="NMO14090.1"/>
    <property type="molecule type" value="Genomic_DNA"/>
</dbReference>
<dbReference type="Proteomes" id="UP000518300">
    <property type="component" value="Unassembled WGS sequence"/>
</dbReference>
<dbReference type="PANTHER" id="PTHR31793:SF27">
    <property type="entry name" value="NOVEL THIOESTERASE SUPERFAMILY DOMAIN AND SAPOSIN A-TYPE DOMAIN CONTAINING PROTEIN (0610012H03RIK)"/>
    <property type="match status" value="1"/>
</dbReference>
<organism evidence="4 5">
    <name type="scientific">Pyxidicoccus fallax</name>
    <dbReference type="NCBI Taxonomy" id="394095"/>
    <lineage>
        <taxon>Bacteria</taxon>
        <taxon>Pseudomonadati</taxon>
        <taxon>Myxococcota</taxon>
        <taxon>Myxococcia</taxon>
        <taxon>Myxococcales</taxon>
        <taxon>Cystobacterineae</taxon>
        <taxon>Myxococcaceae</taxon>
        <taxon>Pyxidicoccus</taxon>
    </lineage>
</organism>
<gene>
    <name evidence="4" type="ORF">HG543_04335</name>
</gene>
<accession>A0A848L550</accession>
<dbReference type="NCBIfam" id="TIGR00051">
    <property type="entry name" value="YbgC/FadM family acyl-CoA thioesterase"/>
    <property type="match status" value="1"/>
</dbReference>
<dbReference type="SUPFAM" id="SSF54637">
    <property type="entry name" value="Thioesterase/thiol ester dehydrase-isomerase"/>
    <property type="match status" value="1"/>
</dbReference>
<comment type="similarity">
    <text evidence="1">Belongs to the 4-hydroxybenzoyl-CoA thioesterase family.</text>
</comment>
<dbReference type="AlphaFoldDB" id="A0A848L550"/>
<dbReference type="Pfam" id="PF03061">
    <property type="entry name" value="4HBT"/>
    <property type="match status" value="1"/>
</dbReference>
<feature type="domain" description="Thioesterase" evidence="3">
    <location>
        <begin position="16"/>
        <end position="97"/>
    </location>
</feature>
<dbReference type="CDD" id="cd00586">
    <property type="entry name" value="4HBT"/>
    <property type="match status" value="1"/>
</dbReference>
<name>A0A848L550_9BACT</name>
<keyword evidence="5" id="KW-1185">Reference proteome</keyword>
<proteinExistence type="inferred from homology"/>